<evidence type="ECO:0008006" key="4">
    <source>
        <dbReference type="Google" id="ProtNLM"/>
    </source>
</evidence>
<feature type="signal peptide" evidence="1">
    <location>
        <begin position="1"/>
        <end position="19"/>
    </location>
</feature>
<reference evidence="3" key="1">
    <citation type="submission" date="2013-02" db="EMBL/GenBank/DDBJ databases">
        <authorList>
            <person name="Hughes D."/>
        </authorList>
    </citation>
    <scope>NUCLEOTIDE SEQUENCE</scope>
    <source>
        <strain>Durham</strain>
        <strain evidence="3">NC isolate 2 -- Noor lab</strain>
    </source>
</reference>
<keyword evidence="1" id="KW-0732">Signal</keyword>
<evidence type="ECO:0000256" key="1">
    <source>
        <dbReference type="SAM" id="SignalP"/>
    </source>
</evidence>
<dbReference type="Proteomes" id="UP000015102">
    <property type="component" value="Unassembled WGS sequence"/>
</dbReference>
<dbReference type="STRING" id="36166.T1GJD8"/>
<protein>
    <recommendedName>
        <fullName evidence="4">Jacalin-type lectin domain-containing protein</fullName>
    </recommendedName>
</protein>
<sequence length="576" mass="66525">MIFITILLFLTGSGGFVEANCNLSPVKAATEIAGNIIPIFKYINPIVGMFDKDCRVDEIVDVVHEISLKIDNLEILIRDSVANIMAKLNENYLNYQITKTNQYKLKIEEDFKDMKTYSKNLTKFENVTLRSYARSDLQDTLREYHQQYFVNKGISDGTLFSQIAALLKDKGNFKEKCDVRGVSAQKELIDYYQSIVSVQVKAIIVVHFKYYLRSNYFEIGSFTEEKNMFNIKNNQRKKEMESNFKKSLSTINYLDFWHCYPGYINSHTFLSRVSQGLYQDFRQFPADICKGELMKNAVEVCYADENSERKYEWYIQYSGYRNARKCPRKIQHREIFNVYVVTSFGLCDDENDPKTERKFSKDIVSADVAKNFVITGVRMRKIEKTIFLEIQQGKLVGNGGIDSSTISWKKSYGLSWKSFAVNHRSKVHINKVQDSGRNYVLTQVNFASSNNELFVEFGLTKFNYTSGQLLYEKKTLNTRSNNFPEISTYNLDIPNRSYGKHDVIEKGFLRFTASDKRKDYAQSTVPYLDTGEVSIAKGSPLTGFGLHYKQSRGFGGYIGLSVRLYDHNRNIDDLIN</sequence>
<proteinExistence type="predicted"/>
<dbReference type="PANTHER" id="PTHR47890">
    <property type="entry name" value="LD24308P"/>
    <property type="match status" value="1"/>
</dbReference>
<dbReference type="PANTHER" id="PTHR47890:SF1">
    <property type="entry name" value="LD24308P"/>
    <property type="match status" value="1"/>
</dbReference>
<dbReference type="EMBL" id="CAQQ02036698">
    <property type="status" value="NOT_ANNOTATED_CDS"/>
    <property type="molecule type" value="Genomic_DNA"/>
</dbReference>
<dbReference type="InterPro" id="IPR032062">
    <property type="entry name" value="DUF4803"/>
</dbReference>
<dbReference type="HOGENOM" id="CLU_015334_1_0_1"/>
<feature type="chain" id="PRO_5004588332" description="Jacalin-type lectin domain-containing protein" evidence="1">
    <location>
        <begin position="20"/>
        <end position="576"/>
    </location>
</feature>
<accession>T1GJD8</accession>
<dbReference type="EMBL" id="CAQQ02036699">
    <property type="status" value="NOT_ANNOTATED_CDS"/>
    <property type="molecule type" value="Genomic_DNA"/>
</dbReference>
<organism evidence="2 3">
    <name type="scientific">Megaselia scalaris</name>
    <name type="common">Humpbacked fly</name>
    <name type="synonym">Phora scalaris</name>
    <dbReference type="NCBI Taxonomy" id="36166"/>
    <lineage>
        <taxon>Eukaryota</taxon>
        <taxon>Metazoa</taxon>
        <taxon>Ecdysozoa</taxon>
        <taxon>Arthropoda</taxon>
        <taxon>Hexapoda</taxon>
        <taxon>Insecta</taxon>
        <taxon>Pterygota</taxon>
        <taxon>Neoptera</taxon>
        <taxon>Endopterygota</taxon>
        <taxon>Diptera</taxon>
        <taxon>Brachycera</taxon>
        <taxon>Muscomorpha</taxon>
        <taxon>Platypezoidea</taxon>
        <taxon>Phoridae</taxon>
        <taxon>Megaseliini</taxon>
        <taxon>Megaselia</taxon>
    </lineage>
</organism>
<dbReference type="EMBL" id="CAQQ02036697">
    <property type="status" value="NOT_ANNOTATED_CDS"/>
    <property type="molecule type" value="Genomic_DNA"/>
</dbReference>
<dbReference type="EnsemblMetazoa" id="MESCA003584-RA">
    <property type="protein sequence ID" value="MESCA003584-PA"/>
    <property type="gene ID" value="MESCA003584"/>
</dbReference>
<dbReference type="OMA" id="CKRHESA"/>
<name>T1GJD8_MEGSC</name>
<dbReference type="EMBL" id="CAQQ02036700">
    <property type="status" value="NOT_ANNOTATED_CDS"/>
    <property type="molecule type" value="Genomic_DNA"/>
</dbReference>
<evidence type="ECO:0000313" key="2">
    <source>
        <dbReference type="EnsemblMetazoa" id="MESCA003584-PA"/>
    </source>
</evidence>
<dbReference type="Pfam" id="PF16061">
    <property type="entry name" value="DUF4803"/>
    <property type="match status" value="1"/>
</dbReference>
<reference evidence="2" key="2">
    <citation type="submission" date="2015-06" db="UniProtKB">
        <authorList>
            <consortium name="EnsemblMetazoa"/>
        </authorList>
    </citation>
    <scope>IDENTIFICATION</scope>
</reference>
<evidence type="ECO:0000313" key="3">
    <source>
        <dbReference type="Proteomes" id="UP000015102"/>
    </source>
</evidence>
<dbReference type="AlphaFoldDB" id="T1GJD8"/>
<keyword evidence="3" id="KW-1185">Reference proteome</keyword>